<accession>A0A0D8L680</accession>
<sequence length="106" mass="11658">MINSWFINNGNTKVTWDNASEWCANNGVQQPSRLQLTNGKGVRKAGGGLYAEWGPMGNYGSSGFINFNYWTSEGDGSGHHYFVGLDDGITGIVSPYNYYGVCRQSF</sequence>
<organism evidence="1 2">
    <name type="scientific">Morganella morganii</name>
    <name type="common">Proteus morganii</name>
    <dbReference type="NCBI Taxonomy" id="582"/>
    <lineage>
        <taxon>Bacteria</taxon>
        <taxon>Pseudomonadati</taxon>
        <taxon>Pseudomonadota</taxon>
        <taxon>Gammaproteobacteria</taxon>
        <taxon>Enterobacterales</taxon>
        <taxon>Morganellaceae</taxon>
        <taxon>Morganella</taxon>
    </lineage>
</organism>
<dbReference type="InterPro" id="IPR016186">
    <property type="entry name" value="C-type_lectin-like/link_sf"/>
</dbReference>
<name>A0A0D8L680_MORMO</name>
<dbReference type="PATRIC" id="fig|582.24.peg.6098"/>
<dbReference type="AlphaFoldDB" id="A0A0D8L680"/>
<evidence type="ECO:0008006" key="3">
    <source>
        <dbReference type="Google" id="ProtNLM"/>
    </source>
</evidence>
<evidence type="ECO:0000313" key="1">
    <source>
        <dbReference type="EMBL" id="KJF76343.1"/>
    </source>
</evidence>
<evidence type="ECO:0000313" key="2">
    <source>
        <dbReference type="Proteomes" id="UP000032582"/>
    </source>
</evidence>
<proteinExistence type="predicted"/>
<dbReference type="EMBL" id="JZSH01000345">
    <property type="protein sequence ID" value="KJF76343.1"/>
    <property type="molecule type" value="Genomic_DNA"/>
</dbReference>
<gene>
    <name evidence="1" type="ORF">UA45_19120</name>
</gene>
<protein>
    <recommendedName>
        <fullName evidence="3">Invasin</fullName>
    </recommendedName>
</protein>
<comment type="caution">
    <text evidence="1">The sequence shown here is derived from an EMBL/GenBank/DDBJ whole genome shotgun (WGS) entry which is preliminary data.</text>
</comment>
<reference evidence="1 2" key="1">
    <citation type="submission" date="2015-02" db="EMBL/GenBank/DDBJ databases">
        <title>Whole genome shotgun sequencing of cultured foodborne pathogen.</title>
        <authorList>
            <person name="Timme R."/>
            <person name="Allard M.W."/>
            <person name="Strain E."/>
            <person name="Evans P.S."/>
            <person name="Brown E."/>
        </authorList>
    </citation>
    <scope>NUCLEOTIDE SEQUENCE [LARGE SCALE GENOMIC DNA]</scope>
    <source>
        <strain evidence="1 2">GCSL-TSO-24</strain>
    </source>
</reference>
<dbReference type="Gene3D" id="3.10.100.10">
    <property type="entry name" value="Mannose-Binding Protein A, subunit A"/>
    <property type="match status" value="1"/>
</dbReference>
<dbReference type="Proteomes" id="UP000032582">
    <property type="component" value="Unassembled WGS sequence"/>
</dbReference>